<dbReference type="NCBIfam" id="TIGR03534">
    <property type="entry name" value="RF_mod_PrmC"/>
    <property type="match status" value="1"/>
</dbReference>
<dbReference type="InterPro" id="IPR040758">
    <property type="entry name" value="PrmC_N"/>
</dbReference>
<dbReference type="InterPro" id="IPR029063">
    <property type="entry name" value="SAM-dependent_MTases_sf"/>
</dbReference>
<dbReference type="EC" id="2.1.1.297" evidence="5"/>
<dbReference type="CDD" id="cd02440">
    <property type="entry name" value="AdoMet_MTases"/>
    <property type="match status" value="1"/>
</dbReference>
<dbReference type="PROSITE" id="PS00092">
    <property type="entry name" value="N6_MTASE"/>
    <property type="match status" value="1"/>
</dbReference>
<protein>
    <recommendedName>
        <fullName evidence="5">Release factor glutamine methyltransferase</fullName>
        <shortName evidence="5">RF MTase</shortName>
        <ecNumber evidence="5">2.1.1.297</ecNumber>
    </recommendedName>
    <alternativeName>
        <fullName evidence="5">N5-glutamine methyltransferase PrmC</fullName>
    </alternativeName>
    <alternativeName>
        <fullName evidence="5">Protein-(glutamine-N5) MTase PrmC</fullName>
    </alternativeName>
    <alternativeName>
        <fullName evidence="5">Protein-glutamine N-methyltransferase PrmC</fullName>
    </alternativeName>
</protein>
<dbReference type="EMBL" id="JACOIK010000001">
    <property type="protein sequence ID" value="MBD1431486.1"/>
    <property type="molecule type" value="Genomic_DNA"/>
</dbReference>
<keyword evidence="3 5" id="KW-0949">S-adenosyl-L-methionine</keyword>
<name>A0ABR7YJI0_9SPHI</name>
<evidence type="ECO:0000256" key="5">
    <source>
        <dbReference type="HAMAP-Rule" id="MF_02126"/>
    </source>
</evidence>
<dbReference type="HAMAP" id="MF_02126">
    <property type="entry name" value="RF_methyltr_PrmC"/>
    <property type="match status" value="1"/>
</dbReference>
<keyword evidence="1 5" id="KW-0489">Methyltransferase</keyword>
<dbReference type="Proteomes" id="UP000602759">
    <property type="component" value="Unassembled WGS sequence"/>
</dbReference>
<evidence type="ECO:0000259" key="6">
    <source>
        <dbReference type="Pfam" id="PF05175"/>
    </source>
</evidence>
<feature type="binding site" evidence="5">
    <location>
        <begin position="191"/>
        <end position="194"/>
    </location>
    <ligand>
        <name>substrate</name>
    </ligand>
</feature>
<evidence type="ECO:0000256" key="3">
    <source>
        <dbReference type="ARBA" id="ARBA00022691"/>
    </source>
</evidence>
<comment type="catalytic activity">
    <reaction evidence="4 5">
        <text>L-glutaminyl-[peptide chain release factor] + S-adenosyl-L-methionine = N(5)-methyl-L-glutaminyl-[peptide chain release factor] + S-adenosyl-L-homocysteine + H(+)</text>
        <dbReference type="Rhea" id="RHEA:42896"/>
        <dbReference type="Rhea" id="RHEA-COMP:10271"/>
        <dbReference type="Rhea" id="RHEA-COMP:10272"/>
        <dbReference type="ChEBI" id="CHEBI:15378"/>
        <dbReference type="ChEBI" id="CHEBI:30011"/>
        <dbReference type="ChEBI" id="CHEBI:57856"/>
        <dbReference type="ChEBI" id="CHEBI:59789"/>
        <dbReference type="ChEBI" id="CHEBI:61891"/>
        <dbReference type="EC" id="2.1.1.297"/>
    </reaction>
</comment>
<reference evidence="8 9" key="1">
    <citation type="submission" date="2020-08" db="EMBL/GenBank/DDBJ databases">
        <title>Sphingobacterium sp. DN00404 isolated from aquaculture water.</title>
        <authorList>
            <person name="Zhang M."/>
        </authorList>
    </citation>
    <scope>NUCLEOTIDE SEQUENCE [LARGE SCALE GENOMIC DNA]</scope>
    <source>
        <strain evidence="8 9">DN00404</strain>
    </source>
</reference>
<evidence type="ECO:0000256" key="2">
    <source>
        <dbReference type="ARBA" id="ARBA00022679"/>
    </source>
</evidence>
<dbReference type="Pfam" id="PF17827">
    <property type="entry name" value="PrmC_N"/>
    <property type="match status" value="1"/>
</dbReference>
<dbReference type="PANTHER" id="PTHR18895">
    <property type="entry name" value="HEMK METHYLTRANSFERASE"/>
    <property type="match status" value="1"/>
</dbReference>
<dbReference type="NCBIfam" id="TIGR00536">
    <property type="entry name" value="hemK_fam"/>
    <property type="match status" value="1"/>
</dbReference>
<gene>
    <name evidence="5 8" type="primary">prmC</name>
    <name evidence="8" type="ORF">H8B06_01505</name>
</gene>
<evidence type="ECO:0000259" key="7">
    <source>
        <dbReference type="Pfam" id="PF17827"/>
    </source>
</evidence>
<proteinExistence type="inferred from homology"/>
<feature type="binding site" evidence="5">
    <location>
        <position position="145"/>
    </location>
    <ligand>
        <name>S-adenosyl-L-methionine</name>
        <dbReference type="ChEBI" id="CHEBI:59789"/>
    </ligand>
</feature>
<accession>A0ABR7YJI0</accession>
<keyword evidence="2 5" id="KW-0808">Transferase</keyword>
<dbReference type="RefSeq" id="WP_190992503.1">
    <property type="nucleotide sequence ID" value="NZ_JACOIK010000001.1"/>
</dbReference>
<feature type="domain" description="Release factor glutamine methyltransferase N-terminal" evidence="7">
    <location>
        <begin position="33"/>
        <end position="77"/>
    </location>
</feature>
<evidence type="ECO:0000313" key="8">
    <source>
        <dbReference type="EMBL" id="MBD1431486.1"/>
    </source>
</evidence>
<dbReference type="InterPro" id="IPR007848">
    <property type="entry name" value="Small_mtfrase_dom"/>
</dbReference>
<dbReference type="GO" id="GO:0032259">
    <property type="term" value="P:methylation"/>
    <property type="evidence" value="ECO:0007669"/>
    <property type="project" value="UniProtKB-KW"/>
</dbReference>
<dbReference type="Gene3D" id="3.40.50.150">
    <property type="entry name" value="Vaccinia Virus protein VP39"/>
    <property type="match status" value="1"/>
</dbReference>
<comment type="function">
    <text evidence="5">Methylates the class 1 translation termination release factors RF1/PrfA and RF2/PrfB on the glutamine residue of the universally conserved GGQ motif.</text>
</comment>
<dbReference type="InterPro" id="IPR002052">
    <property type="entry name" value="DNA_methylase_N6_adenine_CS"/>
</dbReference>
<evidence type="ECO:0000256" key="4">
    <source>
        <dbReference type="ARBA" id="ARBA00048391"/>
    </source>
</evidence>
<dbReference type="InterPro" id="IPR004556">
    <property type="entry name" value="HemK-like"/>
</dbReference>
<dbReference type="PANTHER" id="PTHR18895:SF74">
    <property type="entry name" value="MTRF1L RELEASE FACTOR GLUTAMINE METHYLTRANSFERASE"/>
    <property type="match status" value="1"/>
</dbReference>
<comment type="similarity">
    <text evidence="5">Belongs to the protein N5-glutamine methyltransferase family. PrmC subfamily.</text>
</comment>
<dbReference type="SUPFAM" id="SSF53335">
    <property type="entry name" value="S-adenosyl-L-methionine-dependent methyltransferases"/>
    <property type="match status" value="1"/>
</dbReference>
<sequence>MKNFKDIAEIYREALLPLYSPAEIKQLFLMTYAFVMKKNSTHYMLNSTSEVKETVLPQFLNILEELQTGRPIQHILGKADFYGLCLSVNEHTLIPRPETEELVEWIVREHQNNEQMSILDIGTGSGCIALALKKLLPHAQVDAIDLQSPAITVARTNATNLNLSVNFIEADILEWDSFLQENQQYDIIVSNPPYITPSEQKDMHQNVLLYEPHSALFVEEQAPLLFYDVIAEMGKKHLSPNGSLYFEINQYLGRETYDLLLKKGYEHVTLRQDLNQVDRMIKANFKKLFS</sequence>
<dbReference type="GO" id="GO:0102559">
    <property type="term" value="F:peptide chain release factor N(5)-glutamine methyltransferase activity"/>
    <property type="evidence" value="ECO:0007669"/>
    <property type="project" value="UniProtKB-EC"/>
</dbReference>
<evidence type="ECO:0000256" key="1">
    <source>
        <dbReference type="ARBA" id="ARBA00022603"/>
    </source>
</evidence>
<dbReference type="InterPro" id="IPR050320">
    <property type="entry name" value="N5-glutamine_MTase"/>
</dbReference>
<keyword evidence="9" id="KW-1185">Reference proteome</keyword>
<organism evidence="8 9">
    <name type="scientific">Sphingobacterium micropteri</name>
    <dbReference type="NCBI Taxonomy" id="2763501"/>
    <lineage>
        <taxon>Bacteria</taxon>
        <taxon>Pseudomonadati</taxon>
        <taxon>Bacteroidota</taxon>
        <taxon>Sphingobacteriia</taxon>
        <taxon>Sphingobacteriales</taxon>
        <taxon>Sphingobacteriaceae</taxon>
        <taxon>Sphingobacterium</taxon>
    </lineage>
</organism>
<comment type="caution">
    <text evidence="8">The sequence shown here is derived from an EMBL/GenBank/DDBJ whole genome shotgun (WGS) entry which is preliminary data.</text>
</comment>
<dbReference type="Pfam" id="PF05175">
    <property type="entry name" value="MTS"/>
    <property type="match status" value="1"/>
</dbReference>
<feature type="domain" description="Methyltransferase small" evidence="6">
    <location>
        <begin position="110"/>
        <end position="204"/>
    </location>
</feature>
<feature type="binding site" evidence="5">
    <location>
        <position position="191"/>
    </location>
    <ligand>
        <name>S-adenosyl-L-methionine</name>
        <dbReference type="ChEBI" id="CHEBI:59789"/>
    </ligand>
</feature>
<feature type="binding site" evidence="5">
    <location>
        <begin position="122"/>
        <end position="126"/>
    </location>
    <ligand>
        <name>S-adenosyl-L-methionine</name>
        <dbReference type="ChEBI" id="CHEBI:59789"/>
    </ligand>
</feature>
<dbReference type="Gene3D" id="1.10.8.10">
    <property type="entry name" value="DNA helicase RuvA subunit, C-terminal domain"/>
    <property type="match status" value="1"/>
</dbReference>
<dbReference type="InterPro" id="IPR019874">
    <property type="entry name" value="RF_methyltr_PrmC"/>
</dbReference>
<evidence type="ECO:0000313" key="9">
    <source>
        <dbReference type="Proteomes" id="UP000602759"/>
    </source>
</evidence>
<comment type="caution">
    <text evidence="5">Lacks conserved residue(s) required for the propagation of feature annotation.</text>
</comment>